<dbReference type="AlphaFoldDB" id="E0I262"/>
<dbReference type="RefSeq" id="WP_006485555.1">
    <property type="nucleotide sequence ID" value="NC_017934.1"/>
</dbReference>
<evidence type="ECO:0000313" key="6">
    <source>
        <dbReference type="EMBL" id="AFK08036.1"/>
    </source>
</evidence>
<keyword evidence="7" id="KW-1185">Reference proteome</keyword>
<evidence type="ECO:0000313" key="2">
    <source>
        <dbReference type="EMBL" id="AFK07368.1"/>
    </source>
</evidence>
<dbReference type="EMBL" id="CP003532">
    <property type="protein sequence ID" value="AFK07430.1"/>
    <property type="molecule type" value="Genomic_DNA"/>
</dbReference>
<dbReference type="EMBL" id="CP003532">
    <property type="protein sequence ID" value="AFK08002.1"/>
    <property type="molecule type" value="Genomic_DNA"/>
</dbReference>
<sequence length="40" mass="4394">MSPKGVTVSKEVIQVNGKLRRMADEPVVVKNLSERGRDLG</sequence>
<evidence type="ECO:0000313" key="5">
    <source>
        <dbReference type="EMBL" id="AFK08002.1"/>
    </source>
</evidence>
<dbReference type="HOGENOM" id="CLU_3292251_0_0_0"/>
<dbReference type="KEGG" id="mpg:Theba_2420"/>
<dbReference type="EMBL" id="CP003532">
    <property type="protein sequence ID" value="AFK07297.1"/>
    <property type="molecule type" value="Genomic_DNA"/>
</dbReference>
<reference evidence="5 7" key="1">
    <citation type="journal article" date="2012" name="Genome Biol. Evol.">
        <title>Genome Sequence of the Mesophilic Thermotogales Bacterium Mesotoga prima MesG1.Ag.4.2 Reveals the Largest Thermotogales Genome To Date.</title>
        <authorList>
            <person name="Zhaxybayeva O."/>
            <person name="Swithers K.S."/>
            <person name="Foght J."/>
            <person name="Green A.G."/>
            <person name="Bruce D."/>
            <person name="Detter C."/>
            <person name="Han S."/>
            <person name="Teshima H."/>
            <person name="Han J."/>
            <person name="Woyke T."/>
            <person name="Pitluck S."/>
            <person name="Nolan M."/>
            <person name="Ivanova N."/>
            <person name="Pati A."/>
            <person name="Land M.L."/>
            <person name="Dlutek M."/>
            <person name="Doolittle W.F."/>
            <person name="Noll K.M."/>
            <person name="Nesbo C.L."/>
        </authorList>
    </citation>
    <scope>NUCLEOTIDE SEQUENCE [LARGE SCALE GENOMIC DNA]</scope>
    <source>
        <strain evidence="5">MesG1.Ag.4.2</strain>
        <strain evidence="7">mesG1.Ag.4.2</strain>
    </source>
</reference>
<dbReference type="KEGG" id="mpg:Theba_1778"/>
<proteinExistence type="predicted"/>
<evidence type="ECO:0000313" key="4">
    <source>
        <dbReference type="EMBL" id="AFK07430.1"/>
    </source>
</evidence>
<evidence type="ECO:0000313" key="3">
    <source>
        <dbReference type="EMBL" id="AFK07397.1"/>
    </source>
</evidence>
<protein>
    <submittedName>
        <fullName evidence="5">Uncharacterized protein</fullName>
    </submittedName>
</protein>
<gene>
    <name evidence="1" type="ORF">Theba_1634</name>
    <name evidence="2" type="ORF">Theba_1711</name>
    <name evidence="3" type="ORF">Theba_1741</name>
    <name evidence="4" type="ORF">Theba_1778</name>
    <name evidence="5" type="ORF">Theba_2382</name>
    <name evidence="6" type="ORF">Theba_2420</name>
</gene>
<evidence type="ECO:0000313" key="7">
    <source>
        <dbReference type="Proteomes" id="UP000002881"/>
    </source>
</evidence>
<dbReference type="KEGG" id="mpg:Theba_2382"/>
<dbReference type="KEGG" id="mpg:Theba_1634"/>
<dbReference type="Proteomes" id="UP000002881">
    <property type="component" value="Chromosome"/>
</dbReference>
<evidence type="ECO:0000313" key="1">
    <source>
        <dbReference type="EMBL" id="AFK07297.1"/>
    </source>
</evidence>
<dbReference type="KEGG" id="mpg:Theba_1711"/>
<dbReference type="GeneID" id="87108552"/>
<dbReference type="EMBL" id="CP003532">
    <property type="protein sequence ID" value="AFK07368.1"/>
    <property type="molecule type" value="Genomic_DNA"/>
</dbReference>
<name>E0I262_9BACT</name>
<dbReference type="EMBL" id="CP003532">
    <property type="protein sequence ID" value="AFK08036.1"/>
    <property type="molecule type" value="Genomic_DNA"/>
</dbReference>
<organism evidence="5 7">
    <name type="scientific">Mesotoga prima MesG1.Ag.4.2</name>
    <dbReference type="NCBI Taxonomy" id="660470"/>
    <lineage>
        <taxon>Bacteria</taxon>
        <taxon>Thermotogati</taxon>
        <taxon>Thermotogota</taxon>
        <taxon>Thermotogae</taxon>
        <taxon>Kosmotogales</taxon>
        <taxon>Kosmotogaceae</taxon>
        <taxon>Mesotoga</taxon>
    </lineage>
</organism>
<dbReference type="KEGG" id="mpg:Theba_1741"/>
<dbReference type="EMBL" id="CP003532">
    <property type="protein sequence ID" value="AFK07397.1"/>
    <property type="molecule type" value="Genomic_DNA"/>
</dbReference>
<accession>E0I262</accession>